<evidence type="ECO:0000256" key="5">
    <source>
        <dbReference type="SAM" id="MobiDB-lite"/>
    </source>
</evidence>
<dbReference type="PROSITE" id="PS51165">
    <property type="entry name" value="THUMP"/>
    <property type="match status" value="1"/>
</dbReference>
<dbReference type="InterPro" id="IPR004114">
    <property type="entry name" value="THUMP_dom"/>
</dbReference>
<comment type="subcellular location">
    <subcellularLocation>
        <location evidence="1">Cytoplasm</location>
    </subcellularLocation>
</comment>
<dbReference type="GO" id="GO:0016423">
    <property type="term" value="F:tRNA (guanine) methyltransferase activity"/>
    <property type="evidence" value="ECO:0007669"/>
    <property type="project" value="TreeGrafter"/>
</dbReference>
<evidence type="ECO:0000259" key="6">
    <source>
        <dbReference type="PROSITE" id="PS51165"/>
    </source>
</evidence>
<dbReference type="SMART" id="SM00981">
    <property type="entry name" value="THUMP"/>
    <property type="match status" value="1"/>
</dbReference>
<dbReference type="InterPro" id="IPR029063">
    <property type="entry name" value="SAM-dependent_MTases_sf"/>
</dbReference>
<keyword evidence="8" id="KW-1185">Reference proteome</keyword>
<dbReference type="Pfam" id="PF01170">
    <property type="entry name" value="UPF0020"/>
    <property type="match status" value="1"/>
</dbReference>
<dbReference type="Gene3D" id="3.30.2130.30">
    <property type="match status" value="2"/>
</dbReference>
<evidence type="ECO:0000256" key="1">
    <source>
        <dbReference type="ARBA" id="ARBA00004496"/>
    </source>
</evidence>
<dbReference type="EMBL" id="JAWZYT010002421">
    <property type="protein sequence ID" value="KAK4304458.1"/>
    <property type="molecule type" value="Genomic_DNA"/>
</dbReference>
<name>A0AAE1TZG6_9EUCA</name>
<evidence type="ECO:0000313" key="8">
    <source>
        <dbReference type="Proteomes" id="UP001292094"/>
    </source>
</evidence>
<comment type="caution">
    <text evidence="7">The sequence shown here is derived from an EMBL/GenBank/DDBJ whole genome shotgun (WGS) entry which is preliminary data.</text>
</comment>
<proteinExistence type="predicted"/>
<evidence type="ECO:0000256" key="3">
    <source>
        <dbReference type="ARBA" id="ARBA00022694"/>
    </source>
</evidence>
<sequence>MAPVITDINPNSLKGLNKDNNNICTLEATVITGLEDIAGDECREKLGVEAVLARGRVFIDVHISQVPQVLKLRSVDNVNVVIFMVKDYNLTQTREHCFEQLYQLASSPDWDKGTMVWSEVLGYHHDPTVTTTRPLVPHTSCPPRPDIDLRSLKSTSAILVNLPDHVIPKHLRNNDNEGNNEREGDNEDSGPKILEESKGPKFRISCNRAGTTHTFGSPEAARQFGAGVNDLLGWPVALKNYDMEILLYIDTNFVYVSVCLTREPLFKRNLTHFGPTNLKATLCYNLVRLAEPVCGDVLIDPMCGGATIPMEGSLTHKGVLHIGGDNFGQAVKRSRDNIDHLINNKGKTHLLTDITRWDVTRLPLRSQAVDAVVTDLPFGKRLGTKVDNRVLYYRALVELARVTRVNTGRAVILTHDKNSMIRNIKKVHTLWKTGVSRTINLGGLSAVVYTLYRTSLLSDPTITVHYNHAVKREKQE</sequence>
<dbReference type="GO" id="GO:0005737">
    <property type="term" value="C:cytoplasm"/>
    <property type="evidence" value="ECO:0007669"/>
    <property type="project" value="UniProtKB-SubCell"/>
</dbReference>
<keyword evidence="4" id="KW-0694">RNA-binding</keyword>
<feature type="region of interest" description="Disordered" evidence="5">
    <location>
        <begin position="169"/>
        <end position="196"/>
    </location>
</feature>
<dbReference type="FunFam" id="3.40.50.150:FF:000073">
    <property type="entry name" value="THUMP domain containing 3"/>
    <property type="match status" value="1"/>
</dbReference>
<protein>
    <recommendedName>
        <fullName evidence="6">THUMP domain-containing protein</fullName>
    </recommendedName>
</protein>
<dbReference type="SUPFAM" id="SSF143437">
    <property type="entry name" value="THUMP domain-like"/>
    <property type="match status" value="1"/>
</dbReference>
<dbReference type="CDD" id="cd11715">
    <property type="entry name" value="THUMP_AdoMetMT"/>
    <property type="match status" value="1"/>
</dbReference>
<dbReference type="GO" id="GO:0030488">
    <property type="term" value="P:tRNA methylation"/>
    <property type="evidence" value="ECO:0007669"/>
    <property type="project" value="TreeGrafter"/>
</dbReference>
<evidence type="ECO:0000256" key="2">
    <source>
        <dbReference type="ARBA" id="ARBA00022603"/>
    </source>
</evidence>
<keyword evidence="2" id="KW-0489">Methyltransferase</keyword>
<accession>A0AAE1TZG6</accession>
<dbReference type="Gene3D" id="3.40.50.150">
    <property type="entry name" value="Vaccinia Virus protein VP39"/>
    <property type="match status" value="1"/>
</dbReference>
<dbReference type="GO" id="GO:0043527">
    <property type="term" value="C:tRNA methyltransferase complex"/>
    <property type="evidence" value="ECO:0007669"/>
    <property type="project" value="UniProtKB-ARBA"/>
</dbReference>
<organism evidence="7 8">
    <name type="scientific">Petrolisthes manimaculis</name>
    <dbReference type="NCBI Taxonomy" id="1843537"/>
    <lineage>
        <taxon>Eukaryota</taxon>
        <taxon>Metazoa</taxon>
        <taxon>Ecdysozoa</taxon>
        <taxon>Arthropoda</taxon>
        <taxon>Crustacea</taxon>
        <taxon>Multicrustacea</taxon>
        <taxon>Malacostraca</taxon>
        <taxon>Eumalacostraca</taxon>
        <taxon>Eucarida</taxon>
        <taxon>Decapoda</taxon>
        <taxon>Pleocyemata</taxon>
        <taxon>Anomura</taxon>
        <taxon>Galatheoidea</taxon>
        <taxon>Porcellanidae</taxon>
        <taxon>Petrolisthes</taxon>
    </lineage>
</organism>
<dbReference type="Proteomes" id="UP001292094">
    <property type="component" value="Unassembled WGS sequence"/>
</dbReference>
<dbReference type="AlphaFoldDB" id="A0AAE1TZG6"/>
<dbReference type="Pfam" id="PF02926">
    <property type="entry name" value="THUMP"/>
    <property type="match status" value="1"/>
</dbReference>
<dbReference type="GO" id="GO:0003723">
    <property type="term" value="F:RNA binding"/>
    <property type="evidence" value="ECO:0007669"/>
    <property type="project" value="UniProtKB-UniRule"/>
</dbReference>
<feature type="compositionally biased region" description="Basic and acidic residues" evidence="5">
    <location>
        <begin position="172"/>
        <end position="196"/>
    </location>
</feature>
<dbReference type="PANTHER" id="PTHR14911">
    <property type="entry name" value="THUMP DOMAIN-CONTAINING"/>
    <property type="match status" value="1"/>
</dbReference>
<dbReference type="InterPro" id="IPR000241">
    <property type="entry name" value="RlmKL-like_Mtase"/>
</dbReference>
<keyword evidence="2" id="KW-0808">Transferase</keyword>
<keyword evidence="3" id="KW-0819">tRNA processing</keyword>
<feature type="domain" description="THUMP" evidence="6">
    <location>
        <begin position="146"/>
        <end position="260"/>
    </location>
</feature>
<dbReference type="SUPFAM" id="SSF53335">
    <property type="entry name" value="S-adenosyl-L-methionine-dependent methyltransferases"/>
    <property type="match status" value="1"/>
</dbReference>
<dbReference type="PANTHER" id="PTHR14911:SF13">
    <property type="entry name" value="TRNA (GUANINE(6)-N2)-METHYLTRANSFERASE THUMP3"/>
    <property type="match status" value="1"/>
</dbReference>
<evidence type="ECO:0000256" key="4">
    <source>
        <dbReference type="PROSITE-ProRule" id="PRU00529"/>
    </source>
</evidence>
<reference evidence="7" key="1">
    <citation type="submission" date="2023-11" db="EMBL/GenBank/DDBJ databases">
        <title>Genome assemblies of two species of porcelain crab, Petrolisthes cinctipes and Petrolisthes manimaculis (Anomura: Porcellanidae).</title>
        <authorList>
            <person name="Angst P."/>
        </authorList>
    </citation>
    <scope>NUCLEOTIDE SEQUENCE</scope>
    <source>
        <strain evidence="7">PB745_02</strain>
        <tissue evidence="7">Gill</tissue>
    </source>
</reference>
<gene>
    <name evidence="7" type="ORF">Pmani_023581</name>
</gene>
<evidence type="ECO:0000313" key="7">
    <source>
        <dbReference type="EMBL" id="KAK4304458.1"/>
    </source>
</evidence>